<name>A0A327X2N2_9GAMM</name>
<comment type="caution">
    <text evidence="2">The sequence shown here is derived from an EMBL/GenBank/DDBJ whole genome shotgun (WGS) entry which is preliminary data.</text>
</comment>
<dbReference type="InterPro" id="IPR013216">
    <property type="entry name" value="Methyltransf_11"/>
</dbReference>
<feature type="domain" description="Methyltransferase type 11" evidence="1">
    <location>
        <begin position="52"/>
        <end position="156"/>
    </location>
</feature>
<dbReference type="GO" id="GO:0008757">
    <property type="term" value="F:S-adenosylmethionine-dependent methyltransferase activity"/>
    <property type="evidence" value="ECO:0007669"/>
    <property type="project" value="InterPro"/>
</dbReference>
<dbReference type="Pfam" id="PF08241">
    <property type="entry name" value="Methyltransf_11"/>
    <property type="match status" value="1"/>
</dbReference>
<evidence type="ECO:0000313" key="2">
    <source>
        <dbReference type="EMBL" id="RAJ98892.1"/>
    </source>
</evidence>
<protein>
    <submittedName>
        <fullName evidence="2">Malonyl-CoA O-methyltransferase</fullName>
    </submittedName>
</protein>
<gene>
    <name evidence="2" type="ORF">B0I24_10494</name>
    <name evidence="3" type="ORF">CWE07_06045</name>
</gene>
<reference evidence="3 5" key="1">
    <citation type="journal article" date="2018" name="Front. Microbiol.">
        <title>Genome-Based Analysis Reveals the Taxonomy and Diversity of the Family Idiomarinaceae.</title>
        <authorList>
            <person name="Liu Y."/>
            <person name="Lai Q."/>
            <person name="Shao Z."/>
        </authorList>
    </citation>
    <scope>NUCLEOTIDE SEQUENCE [LARGE SCALE GENOMIC DNA]</scope>
    <source>
        <strain evidence="3 5">CF12-14</strain>
    </source>
</reference>
<sequence>MNDQLKLSVARSFDRASQTYSEHGHLQRQVSNMLLQRMARVYEAQPKASCLLDLGCGPGVNLDVLSTYCAQYIGLDLSAEMLRQSQRLQDAKLMAIETGDTRASCRWVQADMDALPIAPASLDIIFSNLAVQWSSQPKPLLQRLVDCLRPGGHAFISTLISGGMQPLADLRASIDGKQQVNSQLDLQQWQQMLPNSATVDVQWVPSRVTVYSPTLRQLLGDIRGVGANVQTHQARALTPRLYRQLMQHYEDFREPSGLPLHYEVLCIYINKAVSC</sequence>
<evidence type="ECO:0000313" key="5">
    <source>
        <dbReference type="Proteomes" id="UP000287865"/>
    </source>
</evidence>
<dbReference type="OrthoDB" id="9760689at2"/>
<accession>A0A327X2N2</accession>
<dbReference type="PANTHER" id="PTHR43861">
    <property type="entry name" value="TRANS-ACONITATE 2-METHYLTRANSFERASE-RELATED"/>
    <property type="match status" value="1"/>
</dbReference>
<reference evidence="2 4" key="2">
    <citation type="submission" date="2018-06" db="EMBL/GenBank/DDBJ databases">
        <title>Genomic Encyclopedia of Type Strains, Phase III (KMG-III): the genomes of soil and plant-associated and newly described type strains.</title>
        <authorList>
            <person name="Whitman W."/>
        </authorList>
    </citation>
    <scope>NUCLEOTIDE SEQUENCE [LARGE SCALE GENOMIC DNA]</scope>
    <source>
        <strain evidence="2 4">CGMCC 1.15366</strain>
    </source>
</reference>
<evidence type="ECO:0000313" key="4">
    <source>
        <dbReference type="Proteomes" id="UP000249203"/>
    </source>
</evidence>
<keyword evidence="2" id="KW-0489">Methyltransferase</keyword>
<evidence type="ECO:0000313" key="3">
    <source>
        <dbReference type="EMBL" id="RUO25038.1"/>
    </source>
</evidence>
<dbReference type="CDD" id="cd02440">
    <property type="entry name" value="AdoMet_MTases"/>
    <property type="match status" value="1"/>
</dbReference>
<dbReference type="SUPFAM" id="SSF53335">
    <property type="entry name" value="S-adenosyl-L-methionine-dependent methyltransferases"/>
    <property type="match status" value="1"/>
</dbReference>
<keyword evidence="2" id="KW-0808">Transferase</keyword>
<dbReference type="RefSeq" id="WP_111568984.1">
    <property type="nucleotide sequence ID" value="NZ_PIPK01000004.1"/>
</dbReference>
<dbReference type="PANTHER" id="PTHR43861:SF1">
    <property type="entry name" value="TRANS-ACONITATE 2-METHYLTRANSFERASE"/>
    <property type="match status" value="1"/>
</dbReference>
<dbReference type="AlphaFoldDB" id="A0A327X2N2"/>
<keyword evidence="5" id="KW-1185">Reference proteome</keyword>
<dbReference type="Proteomes" id="UP000287865">
    <property type="component" value="Unassembled WGS sequence"/>
</dbReference>
<proteinExistence type="predicted"/>
<dbReference type="EMBL" id="QLMD01000004">
    <property type="protein sequence ID" value="RAJ98892.1"/>
    <property type="molecule type" value="Genomic_DNA"/>
</dbReference>
<dbReference type="Gene3D" id="3.40.50.150">
    <property type="entry name" value="Vaccinia Virus protein VP39"/>
    <property type="match status" value="1"/>
</dbReference>
<dbReference type="GO" id="GO:0032259">
    <property type="term" value="P:methylation"/>
    <property type="evidence" value="ECO:0007669"/>
    <property type="project" value="UniProtKB-KW"/>
</dbReference>
<dbReference type="InterPro" id="IPR029063">
    <property type="entry name" value="SAM-dependent_MTases_sf"/>
</dbReference>
<evidence type="ECO:0000259" key="1">
    <source>
        <dbReference type="Pfam" id="PF08241"/>
    </source>
</evidence>
<dbReference type="Proteomes" id="UP000249203">
    <property type="component" value="Unassembled WGS sequence"/>
</dbReference>
<dbReference type="EMBL" id="PIPK01000004">
    <property type="protein sequence ID" value="RUO25038.1"/>
    <property type="molecule type" value="Genomic_DNA"/>
</dbReference>
<organism evidence="2 4">
    <name type="scientific">Aliidiomarina maris</name>
    <dbReference type="NCBI Taxonomy" id="531312"/>
    <lineage>
        <taxon>Bacteria</taxon>
        <taxon>Pseudomonadati</taxon>
        <taxon>Pseudomonadota</taxon>
        <taxon>Gammaproteobacteria</taxon>
        <taxon>Alteromonadales</taxon>
        <taxon>Idiomarinaceae</taxon>
        <taxon>Aliidiomarina</taxon>
    </lineage>
</organism>